<feature type="chain" id="PRO_5031399619" evidence="3">
    <location>
        <begin position="33"/>
        <end position="535"/>
    </location>
</feature>
<evidence type="ECO:0000256" key="2">
    <source>
        <dbReference type="SAM" id="Phobius"/>
    </source>
</evidence>
<feature type="signal peptide" evidence="3">
    <location>
        <begin position="1"/>
        <end position="32"/>
    </location>
</feature>
<evidence type="ECO:0000313" key="5">
    <source>
        <dbReference type="Proteomes" id="UP000540656"/>
    </source>
</evidence>
<sequence length="535" mass="52984">MSGRPIRPLIAVAASGLVAAVLPLAAQAPAHAEESAAYGGFSASADATPVRVEIFEPAIPIPSEPQLEVRLAYTKAEAETGGGKGRASYLWPGDAIGEGIKVFFEQLGLPSDLVAGGYPVQVNSGFPSGEPKATDEPFPGMVMRTSAGDGKSSASAGFSSDSDVDAQKGGELSGLDNLGPLKDLLAPLLGGLEKATTTKPTAKAEPQVPGLPKELAALVDVDGLVSTSKSSSAEGVVTSTARSNLGEVKLLAGIITISGVETTSTSTSDGKTGTNKSKATYGTLSIAGQKFAIGPHGVEATGKTTPIPGLNDNPAKALEQLGLKIEVPKPKREVEGDKASSTIEGLRVEIDTKLLRPVISAIPSGALAELIPEEAGPLKGLVGALSQLAPRVVVTLGLSQTQVDTVPEISMDAPAGDLDTDTAPPADTGDAAPSGDSGSSGDVAGAGAPDASAPDAGGADAGAGASDGTLDDAAAVSASPGLPPLGSIPGMLLFGGIALAAAAGSWFRKIGALALGAGAPCPHGLDSGLPDLRKM</sequence>
<organism evidence="4 5">
    <name type="scientific">Nocardioides daedukensis</name>
    <dbReference type="NCBI Taxonomy" id="634462"/>
    <lineage>
        <taxon>Bacteria</taxon>
        <taxon>Bacillati</taxon>
        <taxon>Actinomycetota</taxon>
        <taxon>Actinomycetes</taxon>
        <taxon>Propionibacteriales</taxon>
        <taxon>Nocardioidaceae</taxon>
        <taxon>Nocardioides</taxon>
    </lineage>
</organism>
<gene>
    <name evidence="4" type="ORF">BJ980_001360</name>
</gene>
<feature type="region of interest" description="Disordered" evidence="1">
    <location>
        <begin position="405"/>
        <end position="468"/>
    </location>
</feature>
<feature type="compositionally biased region" description="Low complexity" evidence="1">
    <location>
        <begin position="412"/>
        <end position="468"/>
    </location>
</feature>
<protein>
    <submittedName>
        <fullName evidence="4">Uncharacterized protein</fullName>
    </submittedName>
</protein>
<dbReference type="NCBIfam" id="NF040603">
    <property type="entry name" value="choice_anch_P"/>
    <property type="match status" value="1"/>
</dbReference>
<name>A0A7Y9UPN5_9ACTN</name>
<feature type="region of interest" description="Disordered" evidence="1">
    <location>
        <begin position="144"/>
        <end position="173"/>
    </location>
</feature>
<keyword evidence="2" id="KW-1133">Transmembrane helix</keyword>
<keyword evidence="2" id="KW-0812">Transmembrane</keyword>
<evidence type="ECO:0000313" key="4">
    <source>
        <dbReference type="EMBL" id="NYG58437.1"/>
    </source>
</evidence>
<keyword evidence="3" id="KW-0732">Signal</keyword>
<dbReference type="Proteomes" id="UP000540656">
    <property type="component" value="Unassembled WGS sequence"/>
</dbReference>
<dbReference type="RefSeq" id="WP_179501601.1">
    <property type="nucleotide sequence ID" value="NZ_JACCAA010000001.1"/>
</dbReference>
<proteinExistence type="predicted"/>
<dbReference type="AlphaFoldDB" id="A0A7Y9UPN5"/>
<feature type="compositionally biased region" description="Low complexity" evidence="1">
    <location>
        <begin position="146"/>
        <end position="161"/>
    </location>
</feature>
<evidence type="ECO:0000256" key="1">
    <source>
        <dbReference type="SAM" id="MobiDB-lite"/>
    </source>
</evidence>
<comment type="caution">
    <text evidence="4">The sequence shown here is derived from an EMBL/GenBank/DDBJ whole genome shotgun (WGS) entry which is preliminary data.</text>
</comment>
<reference evidence="4 5" key="1">
    <citation type="submission" date="2020-07" db="EMBL/GenBank/DDBJ databases">
        <title>Sequencing the genomes of 1000 actinobacteria strains.</title>
        <authorList>
            <person name="Klenk H.-P."/>
        </authorList>
    </citation>
    <scope>NUCLEOTIDE SEQUENCE [LARGE SCALE GENOMIC DNA]</scope>
    <source>
        <strain evidence="4 5">DSM 23819</strain>
    </source>
</reference>
<keyword evidence="2" id="KW-0472">Membrane</keyword>
<accession>A0A7Y9UPN5</accession>
<keyword evidence="5" id="KW-1185">Reference proteome</keyword>
<evidence type="ECO:0000256" key="3">
    <source>
        <dbReference type="SAM" id="SignalP"/>
    </source>
</evidence>
<dbReference type="EMBL" id="JACCAA010000001">
    <property type="protein sequence ID" value="NYG58437.1"/>
    <property type="molecule type" value="Genomic_DNA"/>
</dbReference>
<feature type="transmembrane region" description="Helical" evidence="2">
    <location>
        <begin position="488"/>
        <end position="507"/>
    </location>
</feature>